<dbReference type="AlphaFoldDB" id="A0A177NBC0"/>
<dbReference type="Proteomes" id="UP000077628">
    <property type="component" value="Unassembled WGS sequence"/>
</dbReference>
<reference evidence="2" key="1">
    <citation type="submission" date="2016-03" db="EMBL/GenBank/DDBJ databases">
        <authorList>
            <person name="Heylen K."/>
            <person name="De Vos P."/>
            <person name="Vekeman B."/>
        </authorList>
    </citation>
    <scope>NUCLEOTIDE SEQUENCE [LARGE SCALE GENOMIC DNA]</scope>
    <source>
        <strain evidence="2">R-45383</strain>
    </source>
</reference>
<dbReference type="OrthoDB" id="3760285at2"/>
<dbReference type="EMBL" id="LUUK01000196">
    <property type="protein sequence ID" value="OAI14914.1"/>
    <property type="molecule type" value="Genomic_DNA"/>
</dbReference>
<evidence type="ECO:0008006" key="3">
    <source>
        <dbReference type="Google" id="ProtNLM"/>
    </source>
</evidence>
<name>A0A177NBC0_9GAMM</name>
<dbReference type="InterPro" id="IPR029063">
    <property type="entry name" value="SAM-dependent_MTases_sf"/>
</dbReference>
<protein>
    <recommendedName>
        <fullName evidence="3">Sugar O-methyltransferase</fullName>
    </recommendedName>
</protein>
<comment type="caution">
    <text evidence="1">The sequence shown here is derived from an EMBL/GenBank/DDBJ whole genome shotgun (WGS) entry which is preliminary data.</text>
</comment>
<proteinExistence type="predicted"/>
<dbReference type="STRING" id="702114.A1355_11600"/>
<gene>
    <name evidence="1" type="ORF">A1355_11600</name>
</gene>
<evidence type="ECO:0000313" key="1">
    <source>
        <dbReference type="EMBL" id="OAI14914.1"/>
    </source>
</evidence>
<dbReference type="InterPro" id="IPR030807">
    <property type="entry name" value="Methyltran_NanM"/>
</dbReference>
<organism evidence="1 2">
    <name type="scientific">Methylomonas koyamae</name>
    <dbReference type="NCBI Taxonomy" id="702114"/>
    <lineage>
        <taxon>Bacteria</taxon>
        <taxon>Pseudomonadati</taxon>
        <taxon>Pseudomonadota</taxon>
        <taxon>Gammaproteobacteria</taxon>
        <taxon>Methylococcales</taxon>
        <taxon>Methylococcaceae</taxon>
        <taxon>Methylomonas</taxon>
    </lineage>
</organism>
<dbReference type="RefSeq" id="WP_064030808.1">
    <property type="nucleotide sequence ID" value="NZ_LUUK01000196.1"/>
</dbReference>
<sequence length="374" mass="42515">MNLSSYDRNFGQVVESAKQEFGYQNYLLVRECVLQMLAESSGEAALPSHYWEEELAGFDYLLDASPLIIRKLREHSYHITGLKSYEYRHHHAHKAEPYRQKLAALRAVDASDLFVAEAPLLGGFGHEIDGVLVNIDTLKFYESLIALDRAGALVPLKNAGTRPVVVEIGGGWGGFGYQFKRLLPNTTYVIVDLPQTMLFSGVYLKTLFPEAKCFVYGEGGHKVPPLPLEHYDFVFMPHFSIDDFKPERIDLGINMISFQEMTSEQVTGYARWFWENGCEFLYSHNRARSAHNNQLSDVAVLLTQGYQLKPFEVLSMPYTVLNVPSQIPWASDPKKMARQLLQRMLKPVKKAAGSHLDYRHLFGRRKSRFEGGNA</sequence>
<dbReference type="NCBIfam" id="TIGR04371">
    <property type="entry name" value="methyltran_NanM"/>
    <property type="match status" value="1"/>
</dbReference>
<evidence type="ECO:0000313" key="2">
    <source>
        <dbReference type="Proteomes" id="UP000077628"/>
    </source>
</evidence>
<keyword evidence="2" id="KW-1185">Reference proteome</keyword>
<accession>A0A177NBC0</accession>
<dbReference type="SUPFAM" id="SSF53335">
    <property type="entry name" value="S-adenosyl-L-methionine-dependent methyltransferases"/>
    <property type="match status" value="1"/>
</dbReference>